<protein>
    <submittedName>
        <fullName evidence="3">Beta-porphyranase A</fullName>
    </submittedName>
</protein>
<feature type="domain" description="Endonuclease/exonuclease/phosphatase" evidence="2">
    <location>
        <begin position="202"/>
        <end position="465"/>
    </location>
</feature>
<evidence type="ECO:0000256" key="1">
    <source>
        <dbReference type="SAM" id="SignalP"/>
    </source>
</evidence>
<gene>
    <name evidence="3" type="primary">porA</name>
    <name evidence="3" type="ORF">GKJPGBOP_01041</name>
</gene>
<dbReference type="Gene3D" id="2.80.10.50">
    <property type="match status" value="2"/>
</dbReference>
<keyword evidence="1" id="KW-0732">Signal</keyword>
<feature type="signal peptide" evidence="1">
    <location>
        <begin position="1"/>
        <end position="28"/>
    </location>
</feature>
<organism evidence="3 4">
    <name type="scientific">Streptomyces paromomycinus</name>
    <name type="common">Streptomyces rimosus subsp. paromomycinus</name>
    <dbReference type="NCBI Taxonomy" id="92743"/>
    <lineage>
        <taxon>Bacteria</taxon>
        <taxon>Bacillati</taxon>
        <taxon>Actinomycetota</taxon>
        <taxon>Actinomycetes</taxon>
        <taxon>Kitasatosporales</taxon>
        <taxon>Streptomycetaceae</taxon>
        <taxon>Streptomyces</taxon>
    </lineage>
</organism>
<evidence type="ECO:0000313" key="4">
    <source>
        <dbReference type="Proteomes" id="UP000286746"/>
    </source>
</evidence>
<dbReference type="CDD" id="cd00257">
    <property type="entry name" value="beta-trefoil_FSCN-like"/>
    <property type="match status" value="1"/>
</dbReference>
<dbReference type="SUPFAM" id="SSF50405">
    <property type="entry name" value="Actin-crosslinking proteins"/>
    <property type="match status" value="1"/>
</dbReference>
<dbReference type="EMBL" id="BHZD01000001">
    <property type="protein sequence ID" value="GCD41387.1"/>
    <property type="molecule type" value="Genomic_DNA"/>
</dbReference>
<dbReference type="Proteomes" id="UP000286746">
    <property type="component" value="Unassembled WGS sequence"/>
</dbReference>
<accession>A0A401VWC5</accession>
<name>A0A401VWC5_STREY</name>
<keyword evidence="4" id="KW-1185">Reference proteome</keyword>
<sequence>MRRLISSFAALCGLLAVAAALPATAAQAAGGADTGRSAGQRWALKSQANGRYVTVEAGGSGNQQGKVRAHGDQAGTWQQFTLHTGDKGGTVSLRSDATGLFVSAEIKDAGSHSGMLRNRGTKIGAWEKFQLVPQPDGTFALRSQANGKYVSTEVNGTGGDQDLLRARSDRVGAWERFAFERVDRDSPAPAPAAPRAARLNVMTWNVCGNNNTRCGNAHTGADKLATEIASRLRPSADGPLPDAVFLQEFCEKHAEPVEEKLEQATGRGWNVFFAPIHYNAGALKAQKQCDNAAAGDVDRGAYGIGLAVPDESSWFQRYDLTSPDTDIRGGKTEQRTALCAALPSRALLLCTTHFSAGGPAYDDADGSFRRAQAGELLRIVDQPGYRTVFGGDFNVVPPDAAKGESRDVLEPVYARYQECAQLGNSGAPRDGRPTIRDMKIDYLFAPKDAPFTSCALSPQAEPSDHHTLYGTIALPAA</sequence>
<dbReference type="InterPro" id="IPR036691">
    <property type="entry name" value="Endo/exonu/phosph_ase_sf"/>
</dbReference>
<dbReference type="InterPro" id="IPR005135">
    <property type="entry name" value="Endo/exonuclease/phosphatase"/>
</dbReference>
<dbReference type="Pfam" id="PF03372">
    <property type="entry name" value="Exo_endo_phos"/>
    <property type="match status" value="1"/>
</dbReference>
<evidence type="ECO:0000313" key="3">
    <source>
        <dbReference type="EMBL" id="GCD41387.1"/>
    </source>
</evidence>
<dbReference type="GO" id="GO:0003824">
    <property type="term" value="F:catalytic activity"/>
    <property type="evidence" value="ECO:0007669"/>
    <property type="project" value="InterPro"/>
</dbReference>
<dbReference type="Gene3D" id="3.60.10.10">
    <property type="entry name" value="Endonuclease/exonuclease/phosphatase"/>
    <property type="match status" value="1"/>
</dbReference>
<proteinExistence type="predicted"/>
<reference evidence="3 4" key="1">
    <citation type="submission" date="2018-11" db="EMBL/GenBank/DDBJ databases">
        <title>Whole genome sequence of Streptomyces paromomycinus NBRC 15454(T).</title>
        <authorList>
            <person name="Komaki H."/>
            <person name="Tamura T."/>
        </authorList>
    </citation>
    <scope>NUCLEOTIDE SEQUENCE [LARGE SCALE GENOMIC DNA]</scope>
    <source>
        <strain evidence="3 4">NBRC 15454</strain>
    </source>
</reference>
<dbReference type="SUPFAM" id="SSF56219">
    <property type="entry name" value="DNase I-like"/>
    <property type="match status" value="1"/>
</dbReference>
<evidence type="ECO:0000259" key="2">
    <source>
        <dbReference type="Pfam" id="PF03372"/>
    </source>
</evidence>
<dbReference type="InterPro" id="IPR008999">
    <property type="entry name" value="Actin-crosslinking"/>
</dbReference>
<dbReference type="RefSeq" id="WP_125052270.1">
    <property type="nucleotide sequence ID" value="NZ_BHZD01000001.1"/>
</dbReference>
<comment type="caution">
    <text evidence="3">The sequence shown here is derived from an EMBL/GenBank/DDBJ whole genome shotgun (WGS) entry which is preliminary data.</text>
</comment>
<feature type="chain" id="PRO_5019128943" evidence="1">
    <location>
        <begin position="29"/>
        <end position="477"/>
    </location>
</feature>
<dbReference type="AlphaFoldDB" id="A0A401VWC5"/>